<dbReference type="Proteomes" id="UP000595140">
    <property type="component" value="Unassembled WGS sequence"/>
</dbReference>
<dbReference type="AlphaFoldDB" id="A0A484NIZ9"/>
<reference evidence="2 3" key="1">
    <citation type="submission" date="2018-04" db="EMBL/GenBank/DDBJ databases">
        <authorList>
            <person name="Vogel A."/>
        </authorList>
    </citation>
    <scope>NUCLEOTIDE SEQUENCE [LARGE SCALE GENOMIC DNA]</scope>
</reference>
<evidence type="ECO:0000313" key="2">
    <source>
        <dbReference type="EMBL" id="VFR01073.1"/>
    </source>
</evidence>
<dbReference type="EMBL" id="OOIL02006729">
    <property type="protein sequence ID" value="VFR01073.1"/>
    <property type="molecule type" value="Genomic_DNA"/>
</dbReference>
<organism evidence="2 3">
    <name type="scientific">Cuscuta campestris</name>
    <dbReference type="NCBI Taxonomy" id="132261"/>
    <lineage>
        <taxon>Eukaryota</taxon>
        <taxon>Viridiplantae</taxon>
        <taxon>Streptophyta</taxon>
        <taxon>Embryophyta</taxon>
        <taxon>Tracheophyta</taxon>
        <taxon>Spermatophyta</taxon>
        <taxon>Magnoliopsida</taxon>
        <taxon>eudicotyledons</taxon>
        <taxon>Gunneridae</taxon>
        <taxon>Pentapetalae</taxon>
        <taxon>asterids</taxon>
        <taxon>lamiids</taxon>
        <taxon>Solanales</taxon>
        <taxon>Convolvulaceae</taxon>
        <taxon>Cuscuteae</taxon>
        <taxon>Cuscuta</taxon>
        <taxon>Cuscuta subgen. Grammica</taxon>
        <taxon>Cuscuta sect. Cleistogrammica</taxon>
    </lineage>
</organism>
<evidence type="ECO:0000313" key="3">
    <source>
        <dbReference type="Proteomes" id="UP000595140"/>
    </source>
</evidence>
<feature type="compositionally biased region" description="Basic residues" evidence="1">
    <location>
        <begin position="21"/>
        <end position="42"/>
    </location>
</feature>
<protein>
    <submittedName>
        <fullName evidence="2">Uncharacterized protein</fullName>
    </submittedName>
</protein>
<feature type="region of interest" description="Disordered" evidence="1">
    <location>
        <begin position="15"/>
        <end position="71"/>
    </location>
</feature>
<evidence type="ECO:0000256" key="1">
    <source>
        <dbReference type="SAM" id="MobiDB-lite"/>
    </source>
</evidence>
<accession>A0A484NIZ9</accession>
<proteinExistence type="predicted"/>
<name>A0A484NIZ9_9ASTE</name>
<gene>
    <name evidence="2" type="ORF">CCAM_LOCUS42848</name>
</gene>
<keyword evidence="3" id="KW-1185">Reference proteome</keyword>
<sequence length="71" mass="8067">MLRHAKRKHLVRLRLLEMPRHTKRKQQGSRLSGGKKKKKKVCRREDTTGSIAGDDQWIVPPVSGTPPGEVT</sequence>